<proteinExistence type="predicted"/>
<evidence type="ECO:0000256" key="1">
    <source>
        <dbReference type="SAM" id="MobiDB-lite"/>
    </source>
</evidence>
<feature type="non-terminal residue" evidence="2">
    <location>
        <position position="394"/>
    </location>
</feature>
<name>A0AA35TTN7_GEOBA</name>
<dbReference type="EMBL" id="CASHTH010004120">
    <property type="protein sequence ID" value="CAI8053747.1"/>
    <property type="molecule type" value="Genomic_DNA"/>
</dbReference>
<reference evidence="2" key="1">
    <citation type="submission" date="2023-03" db="EMBL/GenBank/DDBJ databases">
        <authorList>
            <person name="Steffen K."/>
            <person name="Cardenas P."/>
        </authorList>
    </citation>
    <scope>NUCLEOTIDE SEQUENCE</scope>
</reference>
<protein>
    <submittedName>
        <fullName evidence="2">Uncharacterized protein</fullName>
    </submittedName>
</protein>
<sequence>VEALRSPSVNLPALAARVEAAHFPDSTATRDVVHETTTDTTESAANTTAGDDDKVKSEPSSQLNPANTTGTVAMVQAEIKRLHRRFNSLKELTIRGLEKSKVAVMTVVYYLTTILTVREHKGFLEEKQKSLSESSNHWELFGKLNLYWTYLSYGLLEHLVDELALKHNWFQTAAGEMTAYKKDLEEFRKRTTLVLFCEADPRVLDEDPPPGFRKMVVKFDWPQTATLEDVEKFRRRYAISYDLQTCAMMLNSIGTGSFTVTWFVPVSVVEMLRKKRALAVFKEFSVTRLEIHTSTQICVYQILPQRPVAPSSTSDSLAIVKSNAANKSKESGQVSSVDEDYPFVEEPSDDFFCPVMMGLMLQPHLTSCCGNHISEEAASRIQREGGPCPLCKKT</sequence>
<dbReference type="SUPFAM" id="SSF57850">
    <property type="entry name" value="RING/U-box"/>
    <property type="match status" value="1"/>
</dbReference>
<evidence type="ECO:0000313" key="2">
    <source>
        <dbReference type="EMBL" id="CAI8053747.1"/>
    </source>
</evidence>
<feature type="compositionally biased region" description="Low complexity" evidence="1">
    <location>
        <begin position="38"/>
        <end position="49"/>
    </location>
</feature>
<gene>
    <name evidence="2" type="ORF">GBAR_LOCUS29368</name>
</gene>
<dbReference type="AlphaFoldDB" id="A0AA35TTN7"/>
<dbReference type="Proteomes" id="UP001174909">
    <property type="component" value="Unassembled WGS sequence"/>
</dbReference>
<evidence type="ECO:0000313" key="3">
    <source>
        <dbReference type="Proteomes" id="UP001174909"/>
    </source>
</evidence>
<feature type="compositionally biased region" description="Polar residues" evidence="1">
    <location>
        <begin position="58"/>
        <end position="69"/>
    </location>
</feature>
<feature type="region of interest" description="Disordered" evidence="1">
    <location>
        <begin position="25"/>
        <end position="69"/>
    </location>
</feature>
<organism evidence="2 3">
    <name type="scientific">Geodia barretti</name>
    <name type="common">Barrett's horny sponge</name>
    <dbReference type="NCBI Taxonomy" id="519541"/>
    <lineage>
        <taxon>Eukaryota</taxon>
        <taxon>Metazoa</taxon>
        <taxon>Porifera</taxon>
        <taxon>Demospongiae</taxon>
        <taxon>Heteroscleromorpha</taxon>
        <taxon>Tetractinellida</taxon>
        <taxon>Astrophorina</taxon>
        <taxon>Geodiidae</taxon>
        <taxon>Geodia</taxon>
    </lineage>
</organism>
<accession>A0AA35TTN7</accession>
<feature type="non-terminal residue" evidence="2">
    <location>
        <position position="1"/>
    </location>
</feature>
<comment type="caution">
    <text evidence="2">The sequence shown here is derived from an EMBL/GenBank/DDBJ whole genome shotgun (WGS) entry which is preliminary data.</text>
</comment>
<keyword evidence="3" id="KW-1185">Reference proteome</keyword>